<dbReference type="GO" id="GO:0005737">
    <property type="term" value="C:cytoplasm"/>
    <property type="evidence" value="ECO:0007669"/>
    <property type="project" value="UniProtKB-SubCell"/>
</dbReference>
<proteinExistence type="inferred from homology"/>
<evidence type="ECO:0000256" key="2">
    <source>
        <dbReference type="ARBA" id="ARBA00022490"/>
    </source>
</evidence>
<dbReference type="InterPro" id="IPR035932">
    <property type="entry name" value="HflD-like_sf"/>
</dbReference>
<dbReference type="NCBIfam" id="NF001248">
    <property type="entry name" value="PRK00218.1-4"/>
    <property type="match status" value="1"/>
</dbReference>
<dbReference type="AlphaFoldDB" id="A0AAJ5TXK2"/>
<reference evidence="5" key="1">
    <citation type="submission" date="2022-11" db="EMBL/GenBank/DDBJ databases">
        <title>The whole genome sequencing of pests is an important tool to study the evolution of the plant-insect interaction and insecticide resistance.</title>
        <authorList>
            <person name="Kananovich Y."/>
        </authorList>
    </citation>
    <scope>NUCLEOTIDE SEQUENCE</scope>
    <source>
        <strain evidence="5">BSU_Bre_2018</strain>
    </source>
</reference>
<organism evidence="5 6">
    <name type="scientific">Buchnera aphidicola</name>
    <name type="common">Brevicoryne brassicae</name>
    <dbReference type="NCBI Taxonomy" id="911343"/>
    <lineage>
        <taxon>Bacteria</taxon>
        <taxon>Pseudomonadati</taxon>
        <taxon>Pseudomonadota</taxon>
        <taxon>Gammaproteobacteria</taxon>
        <taxon>Enterobacterales</taxon>
        <taxon>Erwiniaceae</taxon>
        <taxon>Buchnera</taxon>
    </lineage>
</organism>
<comment type="subcellular location">
    <subcellularLocation>
        <location evidence="4">Cytoplasm</location>
    </subcellularLocation>
    <subcellularLocation>
        <location evidence="4">Cell membrane</location>
        <topology evidence="4">Peripheral membrane protein</topology>
        <orientation evidence="4">Cytoplasmic side</orientation>
    </subcellularLocation>
</comment>
<sequence length="207" mass="23761">MIKKIHSITLSLAGICQSVYLVQQLAHSGKCNNHAFKACLESTLEINPTSVIAIYGNDEKNLNLGLKILISILTFSSFSYSYSEFIKYIFNMIILEKKFKKNRIAIYASKKKLSIISREYYVHRNINCLINHLANLYVEIISPLGSRISVNGTKMFLQDSEIQKKIRCLLLSGIRSIVLWKQFGGNELKLILFRCYIIKKAKKILYN</sequence>
<dbReference type="HAMAP" id="MF_00695">
    <property type="entry name" value="HflD_protein"/>
    <property type="match status" value="1"/>
</dbReference>
<dbReference type="NCBIfam" id="NF001246">
    <property type="entry name" value="PRK00218.1-2"/>
    <property type="match status" value="1"/>
</dbReference>
<gene>
    <name evidence="4 5" type="primary">hflD</name>
    <name evidence="5" type="ORF">OW720_01350</name>
</gene>
<dbReference type="PANTHER" id="PTHR38100:SF1">
    <property type="entry name" value="HIGH FREQUENCY LYSOGENIZATION PROTEIN HFLD"/>
    <property type="match status" value="1"/>
</dbReference>
<keyword evidence="3 4" id="KW-0472">Membrane</keyword>
<evidence type="ECO:0000256" key="1">
    <source>
        <dbReference type="ARBA" id="ARBA00022475"/>
    </source>
</evidence>
<accession>A0AAJ5TXK2</accession>
<keyword evidence="1 4" id="KW-1003">Cell membrane</keyword>
<protein>
    <recommendedName>
        <fullName evidence="4">High frequency lysogenization protein HflD homolog</fullName>
    </recommendedName>
</protein>
<evidence type="ECO:0000256" key="4">
    <source>
        <dbReference type="HAMAP-Rule" id="MF_00695"/>
    </source>
</evidence>
<dbReference type="GO" id="GO:0005886">
    <property type="term" value="C:plasma membrane"/>
    <property type="evidence" value="ECO:0007669"/>
    <property type="project" value="UniProtKB-SubCell"/>
</dbReference>
<evidence type="ECO:0000313" key="6">
    <source>
        <dbReference type="Proteomes" id="UP001163440"/>
    </source>
</evidence>
<dbReference type="Proteomes" id="UP001163440">
    <property type="component" value="Chromosome"/>
</dbReference>
<evidence type="ECO:0000313" key="5">
    <source>
        <dbReference type="EMBL" id="WAI19202.1"/>
    </source>
</evidence>
<dbReference type="PANTHER" id="PTHR38100">
    <property type="entry name" value="HIGH FREQUENCY LYSOGENIZATION PROTEIN HFLD"/>
    <property type="match status" value="1"/>
</dbReference>
<dbReference type="SUPFAM" id="SSF101322">
    <property type="entry name" value="YcfC-like"/>
    <property type="match status" value="1"/>
</dbReference>
<dbReference type="EMBL" id="CP113406">
    <property type="protein sequence ID" value="WAI19202.1"/>
    <property type="molecule type" value="Genomic_DNA"/>
</dbReference>
<dbReference type="Gene3D" id="1.10.3890.10">
    <property type="entry name" value="HflD-like"/>
    <property type="match status" value="1"/>
</dbReference>
<name>A0AAJ5TXK2_9GAMM</name>
<dbReference type="RefSeq" id="WP_261979333.1">
    <property type="nucleotide sequence ID" value="NZ_CP034882.1"/>
</dbReference>
<evidence type="ECO:0000256" key="3">
    <source>
        <dbReference type="ARBA" id="ARBA00023136"/>
    </source>
</evidence>
<dbReference type="Pfam" id="PF04356">
    <property type="entry name" value="DUF489"/>
    <property type="match status" value="1"/>
</dbReference>
<dbReference type="InterPro" id="IPR007451">
    <property type="entry name" value="HflD"/>
</dbReference>
<keyword evidence="2 4" id="KW-0963">Cytoplasm</keyword>
<comment type="similarity">
    <text evidence="4">Belongs to the HflD family.</text>
</comment>